<dbReference type="AlphaFoldDB" id="A0A256G9L8"/>
<comment type="caution">
    <text evidence="1">The sequence shown here is derived from an EMBL/GenBank/DDBJ whole genome shotgun (WGS) entry which is preliminary data.</text>
</comment>
<dbReference type="EMBL" id="NNRM01000039">
    <property type="protein sequence ID" value="OYR23660.1"/>
    <property type="molecule type" value="Genomic_DNA"/>
</dbReference>
<organism evidence="1 2">
    <name type="scientific">Brucella pseudogrignonensis</name>
    <dbReference type="NCBI Taxonomy" id="419475"/>
    <lineage>
        <taxon>Bacteria</taxon>
        <taxon>Pseudomonadati</taxon>
        <taxon>Pseudomonadota</taxon>
        <taxon>Alphaproteobacteria</taxon>
        <taxon>Hyphomicrobiales</taxon>
        <taxon>Brucellaceae</taxon>
        <taxon>Brucella/Ochrobactrum group</taxon>
        <taxon>Brucella</taxon>
    </lineage>
</organism>
<keyword evidence="2" id="KW-1185">Reference proteome</keyword>
<evidence type="ECO:0000313" key="1">
    <source>
        <dbReference type="EMBL" id="OYR23660.1"/>
    </source>
</evidence>
<proteinExistence type="predicted"/>
<gene>
    <name evidence="1" type="ORF">CEV34_3664</name>
</gene>
<accession>A0A256G9L8</accession>
<name>A0A256G9L8_9HYPH</name>
<dbReference type="Proteomes" id="UP000216188">
    <property type="component" value="Unassembled WGS sequence"/>
</dbReference>
<evidence type="ECO:0000313" key="2">
    <source>
        <dbReference type="Proteomes" id="UP000216188"/>
    </source>
</evidence>
<sequence>MNGFAIAGKLIAFSRGGASGKALSARCALTGHAEDLRDVIGNCLTSCIRQQQAESVRMRDEWRRMKTWLAINSRWKPIDEGRTWAKGSSNCRHRALA</sequence>
<reference evidence="1 2" key="1">
    <citation type="submission" date="2017-07" db="EMBL/GenBank/DDBJ databases">
        <title>Phylogenetic study on the rhizospheric bacterium Ochrobactrum sp. A44.</title>
        <authorList>
            <person name="Krzyzanowska D.M."/>
            <person name="Ossowicki A."/>
            <person name="Rajewska M."/>
            <person name="Maciag T."/>
            <person name="Kaczynski Z."/>
            <person name="Czerwicka M."/>
            <person name="Jafra S."/>
        </authorList>
    </citation>
    <scope>NUCLEOTIDE SEQUENCE [LARGE SCALE GENOMIC DNA]</scope>
    <source>
        <strain evidence="1 2">CCUG 30717</strain>
    </source>
</reference>
<protein>
    <submittedName>
        <fullName evidence="1">Uncharacterized protein</fullName>
    </submittedName>
</protein>